<evidence type="ECO:0000259" key="3">
    <source>
        <dbReference type="Pfam" id="PF07603"/>
    </source>
</evidence>
<protein>
    <recommendedName>
        <fullName evidence="3">Lcl C-terminal domain-containing protein</fullName>
    </recommendedName>
</protein>
<sequence>MDPKYRKVALISLLSVVIIISAVVVGLLYNGAKDAEVSNTVVEKTNNFSYAIVDTGQTTFFGNLESILEPSLGDDFYGQDAQYTRFSASYVDNEDGTVTDLNTGLMWQQDPGEKMTYDDAVSGADSFVLSQYDDWRLPTIKELYSLILFTGEDPSGEEGDDTSNLVPFIDTDYFVFEYGDTANRERIIDAQYVSSTVYESTTMDGAETVFGVNFADGRIKGYGTGTMPGQPDGKLFTVMYVRGNLEYGQNEFIDNTDKTITDNATGLMWAQEDSGESMLWEDALAWVQQKNAENYLGYSDWCLPNVKELQSIVDYSRCPDTTDSAAIDPLFNCTIITNELNVDDYAFYWSGTTHASSNGLGANAAYVAFGESLGYMDGEWQDVHGAGSQRSDPKVGDPDDYTEGHGPQGDCIRILNSVRLVRIV</sequence>
<feature type="domain" description="Lcl C-terminal" evidence="3">
    <location>
        <begin position="258"/>
        <end position="371"/>
    </location>
</feature>
<keyword evidence="5" id="KW-1185">Reference proteome</keyword>
<keyword evidence="2" id="KW-0812">Transmembrane</keyword>
<evidence type="ECO:0000313" key="4">
    <source>
        <dbReference type="EMBL" id="UYP44068.1"/>
    </source>
</evidence>
<evidence type="ECO:0000313" key="5">
    <source>
        <dbReference type="Proteomes" id="UP001208689"/>
    </source>
</evidence>
<accession>A0ABY6HKN1</accession>
<name>A0ABY6HKN1_9ARCH</name>
<dbReference type="EMBL" id="CP104013">
    <property type="protein sequence ID" value="UYP44068.1"/>
    <property type="molecule type" value="Genomic_DNA"/>
</dbReference>
<organism evidence="4 5">
    <name type="scientific">Candidatus Lokiarchaeum ossiferum</name>
    <dbReference type="NCBI Taxonomy" id="2951803"/>
    <lineage>
        <taxon>Archaea</taxon>
        <taxon>Promethearchaeati</taxon>
        <taxon>Promethearchaeota</taxon>
        <taxon>Promethearchaeia</taxon>
        <taxon>Promethearchaeales</taxon>
        <taxon>Promethearchaeaceae</taxon>
        <taxon>Candidatus Lokiarchaeum</taxon>
    </lineage>
</organism>
<evidence type="ECO:0000256" key="1">
    <source>
        <dbReference type="SAM" id="MobiDB-lite"/>
    </source>
</evidence>
<reference evidence="4" key="1">
    <citation type="submission" date="2022-09" db="EMBL/GenBank/DDBJ databases">
        <title>Actin cytoskeleton and complex cell architecture in an #Asgard archaeon.</title>
        <authorList>
            <person name="Ponce Toledo R.I."/>
            <person name="Schleper C."/>
            <person name="Rodrigues Oliveira T."/>
            <person name="Wollweber F."/>
            <person name="Xu J."/>
            <person name="Rittmann S."/>
            <person name="Klingl A."/>
            <person name="Pilhofer M."/>
        </authorList>
    </citation>
    <scope>NUCLEOTIDE SEQUENCE</scope>
    <source>
        <strain evidence="4">B-35</strain>
    </source>
</reference>
<dbReference type="PANTHER" id="PTHR35812:SF1">
    <property type="entry name" value="LIPOPROTEIN"/>
    <property type="match status" value="1"/>
</dbReference>
<dbReference type="Pfam" id="PF07603">
    <property type="entry name" value="Lcl_C"/>
    <property type="match status" value="2"/>
</dbReference>
<keyword evidence="2" id="KW-1133">Transmembrane helix</keyword>
<evidence type="ECO:0000256" key="2">
    <source>
        <dbReference type="SAM" id="Phobius"/>
    </source>
</evidence>
<dbReference type="Proteomes" id="UP001208689">
    <property type="component" value="Chromosome"/>
</dbReference>
<dbReference type="InterPro" id="IPR011460">
    <property type="entry name" value="Lcl_C"/>
</dbReference>
<feature type="transmembrane region" description="Helical" evidence="2">
    <location>
        <begin position="7"/>
        <end position="29"/>
    </location>
</feature>
<feature type="domain" description="Lcl C-terminal" evidence="3">
    <location>
        <begin position="96"/>
        <end position="222"/>
    </location>
</feature>
<proteinExistence type="predicted"/>
<dbReference type="PANTHER" id="PTHR35812">
    <property type="entry name" value="LIPOPROTEIN"/>
    <property type="match status" value="1"/>
</dbReference>
<gene>
    <name evidence="4" type="ORF">NEF87_000353</name>
</gene>
<keyword evidence="2" id="KW-0472">Membrane</keyword>
<feature type="region of interest" description="Disordered" evidence="1">
    <location>
        <begin position="384"/>
        <end position="408"/>
    </location>
</feature>